<accession>A0ABR1C5D5</accession>
<keyword evidence="2" id="KW-1185">Reference proteome</keyword>
<organism evidence="1 2">
    <name type="scientific">Necator americanus</name>
    <name type="common">Human hookworm</name>
    <dbReference type="NCBI Taxonomy" id="51031"/>
    <lineage>
        <taxon>Eukaryota</taxon>
        <taxon>Metazoa</taxon>
        <taxon>Ecdysozoa</taxon>
        <taxon>Nematoda</taxon>
        <taxon>Chromadorea</taxon>
        <taxon>Rhabditida</taxon>
        <taxon>Rhabditina</taxon>
        <taxon>Rhabditomorpha</taxon>
        <taxon>Strongyloidea</taxon>
        <taxon>Ancylostomatidae</taxon>
        <taxon>Bunostominae</taxon>
        <taxon>Necator</taxon>
    </lineage>
</organism>
<sequence>MVLWSGQNDMKFAAVGEHLVLYVTSVPCFPFIFVDNKKTIGTFLHDNLNSPHLDPSYCCCCLLAEASTITSEKIRNQREALLKCGSSVYNVLDLNYGESFEEFGRYLQVYLKFSDEAHLCFFAIPQN</sequence>
<reference evidence="1 2" key="1">
    <citation type="submission" date="2023-08" db="EMBL/GenBank/DDBJ databases">
        <title>A Necator americanus chromosomal reference genome.</title>
        <authorList>
            <person name="Ilik V."/>
            <person name="Petrzelkova K.J."/>
            <person name="Pardy F."/>
            <person name="Fuh T."/>
            <person name="Niatou-Singa F.S."/>
            <person name="Gouil Q."/>
            <person name="Baker L."/>
            <person name="Ritchie M.E."/>
            <person name="Jex A.R."/>
            <person name="Gazzola D."/>
            <person name="Li H."/>
            <person name="Toshio Fujiwara R."/>
            <person name="Zhan B."/>
            <person name="Aroian R.V."/>
            <person name="Pafco B."/>
            <person name="Schwarz E.M."/>
        </authorList>
    </citation>
    <scope>NUCLEOTIDE SEQUENCE [LARGE SCALE GENOMIC DNA]</scope>
    <source>
        <strain evidence="1 2">Aroian</strain>
        <tissue evidence="1">Whole animal</tissue>
    </source>
</reference>
<evidence type="ECO:0000313" key="1">
    <source>
        <dbReference type="EMBL" id="KAK6733390.1"/>
    </source>
</evidence>
<dbReference type="EMBL" id="JAVFWL010000002">
    <property type="protein sequence ID" value="KAK6733390.1"/>
    <property type="molecule type" value="Genomic_DNA"/>
</dbReference>
<protein>
    <submittedName>
        <fullName evidence="1">Uncharacterized protein</fullName>
    </submittedName>
</protein>
<comment type="caution">
    <text evidence="1">The sequence shown here is derived from an EMBL/GenBank/DDBJ whole genome shotgun (WGS) entry which is preliminary data.</text>
</comment>
<dbReference type="Proteomes" id="UP001303046">
    <property type="component" value="Unassembled WGS sequence"/>
</dbReference>
<proteinExistence type="predicted"/>
<name>A0ABR1C5D5_NECAM</name>
<gene>
    <name evidence="1" type="primary">Necator_chrII.g5038</name>
    <name evidence="1" type="ORF">RB195_017246</name>
</gene>
<evidence type="ECO:0000313" key="2">
    <source>
        <dbReference type="Proteomes" id="UP001303046"/>
    </source>
</evidence>